<dbReference type="InterPro" id="IPR004588">
    <property type="entry name" value="IspG_bac-typ"/>
</dbReference>
<dbReference type="InterPro" id="IPR058579">
    <property type="entry name" value="IspG_C"/>
</dbReference>
<dbReference type="Gene3D" id="3.20.20.20">
    <property type="entry name" value="Dihydropteroate synthase-like"/>
    <property type="match status" value="1"/>
</dbReference>
<comment type="similarity">
    <text evidence="7">Belongs to the IspG family.</text>
</comment>
<dbReference type="AlphaFoldDB" id="A0A523RRR1"/>
<dbReference type="PANTHER" id="PTHR30454:SF0">
    <property type="entry name" value="4-HYDROXY-3-METHYLBUT-2-EN-1-YL DIPHOSPHATE SYNTHASE (FERREDOXIN), CHLOROPLASTIC"/>
    <property type="match status" value="1"/>
</dbReference>
<comment type="caution">
    <text evidence="10">The sequence shown here is derived from an EMBL/GenBank/DDBJ whole genome shotgun (WGS) entry which is preliminary data.</text>
</comment>
<dbReference type="InterPro" id="IPR045854">
    <property type="entry name" value="NO2/SO3_Rdtase_4Fe4S_sf"/>
</dbReference>
<feature type="binding site" evidence="7">
    <location>
        <position position="324"/>
    </location>
    <ligand>
        <name>[4Fe-4S] cluster</name>
        <dbReference type="ChEBI" id="CHEBI:49883"/>
    </ligand>
</feature>
<dbReference type="NCBIfam" id="TIGR00612">
    <property type="entry name" value="ispG_gcpE"/>
    <property type="match status" value="1"/>
</dbReference>
<evidence type="ECO:0000259" key="8">
    <source>
        <dbReference type="Pfam" id="PF04551"/>
    </source>
</evidence>
<sequence>MVLKVLLQKGSLVKRRKSQEVRVGKVKIGAGAPVVVQGMTKTHTEDTAATIEQIRKLTRAGAKIVRMALPTIRAVRALSQIKKKVDVPLVADIHFNHRLALEAIEEGVDKIRINPGNMEKKKIIEIAKRAKEKRIPLRIGVNSGSLEKDLLKDNPLWKKISRTRGKEHQRIIAEAMVKSTLRTVRLLEKENFLDIVVSLKAADVLTTILSYELISDKIPYPLHLGVTAAGPSPQGIIKSSIGIGTLLAQGIGDTIRVSLTGDPVEEVKAGYGILESLDLYKDKAIFISCPTCGRCQVDLKSIVQKVQSRVERIKIPLTIAVMGCEVNGPGEARQADIGIACTKKGGVLFKRGKVVKKVEEKDIVKTLLEEVEKLK</sequence>
<gene>
    <name evidence="7 10" type="primary">ispG</name>
    <name evidence="10" type="synonym">gcpE</name>
    <name evidence="10" type="ORF">E3J84_06185</name>
</gene>
<dbReference type="GO" id="GO:0046429">
    <property type="term" value="F:4-hydroxy-3-methylbut-2-en-1-yl diphosphate synthase activity (ferredoxin)"/>
    <property type="evidence" value="ECO:0007669"/>
    <property type="project" value="UniProtKB-UniRule"/>
</dbReference>
<dbReference type="InterPro" id="IPR016425">
    <property type="entry name" value="IspG_bac"/>
</dbReference>
<keyword evidence="1 7" id="KW-0004">4Fe-4S</keyword>
<evidence type="ECO:0000256" key="6">
    <source>
        <dbReference type="ARBA" id="ARBA00023229"/>
    </source>
</evidence>
<dbReference type="Gene3D" id="3.30.413.10">
    <property type="entry name" value="Sulfite Reductase Hemoprotein, domain 1"/>
    <property type="match status" value="1"/>
</dbReference>
<feature type="domain" description="IspG C-terminal" evidence="9">
    <location>
        <begin position="286"/>
        <end position="373"/>
    </location>
</feature>
<dbReference type="GO" id="GO:0016114">
    <property type="term" value="P:terpenoid biosynthetic process"/>
    <property type="evidence" value="ECO:0007669"/>
    <property type="project" value="InterPro"/>
</dbReference>
<evidence type="ECO:0000259" key="9">
    <source>
        <dbReference type="Pfam" id="PF26540"/>
    </source>
</evidence>
<dbReference type="Pfam" id="PF04551">
    <property type="entry name" value="GcpE"/>
    <property type="match status" value="1"/>
</dbReference>
<feature type="binding site" evidence="7">
    <location>
        <position position="289"/>
    </location>
    <ligand>
        <name>[4Fe-4S] cluster</name>
        <dbReference type="ChEBI" id="CHEBI:49883"/>
    </ligand>
</feature>
<keyword evidence="5 7" id="KW-0411">Iron-sulfur</keyword>
<name>A0A523RRR1_UNCAE</name>
<dbReference type="GO" id="GO:0141197">
    <property type="term" value="F:4-hydroxy-3-methylbut-2-enyl-diphosphate synthase activity (flavodoxin)"/>
    <property type="evidence" value="ECO:0007669"/>
    <property type="project" value="UniProtKB-EC"/>
</dbReference>
<dbReference type="GO" id="GO:0005506">
    <property type="term" value="F:iron ion binding"/>
    <property type="evidence" value="ECO:0007669"/>
    <property type="project" value="InterPro"/>
</dbReference>
<feature type="binding site" evidence="7">
    <location>
        <position position="292"/>
    </location>
    <ligand>
        <name>[4Fe-4S] cluster</name>
        <dbReference type="ChEBI" id="CHEBI:49883"/>
    </ligand>
</feature>
<comment type="cofactor">
    <cofactor evidence="7">
        <name>[4Fe-4S] cluster</name>
        <dbReference type="ChEBI" id="CHEBI:49883"/>
    </cofactor>
    <text evidence="7">Binds 1 [4Fe-4S] cluster.</text>
</comment>
<organism evidence="10 11">
    <name type="scientific">Aerophobetes bacterium</name>
    <dbReference type="NCBI Taxonomy" id="2030807"/>
    <lineage>
        <taxon>Bacteria</taxon>
        <taxon>Candidatus Aerophobota</taxon>
    </lineage>
</organism>
<comment type="function">
    <text evidence="7">Converts 2C-methyl-D-erythritol 2,4-cyclodiphosphate (ME-2,4cPP) into 1-hydroxy-2-methyl-2-(E)-butenyl 4-diphosphate.</text>
</comment>
<evidence type="ECO:0000256" key="2">
    <source>
        <dbReference type="ARBA" id="ARBA00022723"/>
    </source>
</evidence>
<dbReference type="PIRSF" id="PIRSF004640">
    <property type="entry name" value="IspG"/>
    <property type="match status" value="1"/>
</dbReference>
<feature type="binding site" evidence="7">
    <location>
        <position position="331"/>
    </location>
    <ligand>
        <name>[4Fe-4S] cluster</name>
        <dbReference type="ChEBI" id="CHEBI:49883"/>
    </ligand>
</feature>
<evidence type="ECO:0000256" key="3">
    <source>
        <dbReference type="ARBA" id="ARBA00023002"/>
    </source>
</evidence>
<dbReference type="GO" id="GO:0051539">
    <property type="term" value="F:4 iron, 4 sulfur cluster binding"/>
    <property type="evidence" value="ECO:0007669"/>
    <property type="project" value="UniProtKB-UniRule"/>
</dbReference>
<dbReference type="SUPFAM" id="SSF56014">
    <property type="entry name" value="Nitrite and sulphite reductase 4Fe-4S domain-like"/>
    <property type="match status" value="1"/>
</dbReference>
<dbReference type="SUPFAM" id="SSF51717">
    <property type="entry name" value="Dihydropteroate synthetase-like"/>
    <property type="match status" value="1"/>
</dbReference>
<dbReference type="EC" id="1.17.7.3" evidence="7"/>
<protein>
    <recommendedName>
        <fullName evidence="7">4-hydroxy-3-methylbut-2-en-1-yl diphosphate synthase (flavodoxin)</fullName>
        <ecNumber evidence="7">1.17.7.3</ecNumber>
    </recommendedName>
    <alternativeName>
        <fullName evidence="7">1-hydroxy-2-methyl-2-(E)-butenyl 4-diphosphate synthase</fullName>
    </alternativeName>
</protein>
<dbReference type="FunFam" id="3.20.20.20:FF:000001">
    <property type="entry name" value="4-hydroxy-3-methylbut-2-en-1-yl diphosphate synthase (flavodoxin)"/>
    <property type="match status" value="1"/>
</dbReference>
<evidence type="ECO:0000313" key="11">
    <source>
        <dbReference type="Proteomes" id="UP000316360"/>
    </source>
</evidence>
<feature type="domain" description="IspG TIM-barrel" evidence="8">
    <location>
        <begin position="19"/>
        <end position="270"/>
    </location>
</feature>
<dbReference type="Proteomes" id="UP000316360">
    <property type="component" value="Unassembled WGS sequence"/>
</dbReference>
<keyword evidence="6 7" id="KW-0414">Isoprene biosynthesis</keyword>
<accession>A0A523RRR1</accession>
<dbReference type="InterPro" id="IPR011005">
    <property type="entry name" value="Dihydropteroate_synth-like_sf"/>
</dbReference>
<evidence type="ECO:0000256" key="4">
    <source>
        <dbReference type="ARBA" id="ARBA00023004"/>
    </source>
</evidence>
<dbReference type="EMBL" id="SOKJ01000354">
    <property type="protein sequence ID" value="TET08465.1"/>
    <property type="molecule type" value="Genomic_DNA"/>
</dbReference>
<evidence type="ECO:0000313" key="10">
    <source>
        <dbReference type="EMBL" id="TET08465.1"/>
    </source>
</evidence>
<reference evidence="10 11" key="1">
    <citation type="submission" date="2019-03" db="EMBL/GenBank/DDBJ databases">
        <title>Metabolic potential of uncultured bacteria and archaea associated with petroleum seepage in deep-sea sediments.</title>
        <authorList>
            <person name="Dong X."/>
            <person name="Hubert C."/>
        </authorList>
    </citation>
    <scope>NUCLEOTIDE SEQUENCE [LARGE SCALE GENOMIC DNA]</scope>
    <source>
        <strain evidence="10">E44_bin7</strain>
    </source>
</reference>
<keyword evidence="2 7" id="KW-0479">Metal-binding</keyword>
<dbReference type="HAMAP" id="MF_00159">
    <property type="entry name" value="IspG"/>
    <property type="match status" value="1"/>
</dbReference>
<dbReference type="GO" id="GO:0019288">
    <property type="term" value="P:isopentenyl diphosphate biosynthetic process, methylerythritol 4-phosphate pathway"/>
    <property type="evidence" value="ECO:0007669"/>
    <property type="project" value="UniProtKB-UniRule"/>
</dbReference>
<evidence type="ECO:0000256" key="7">
    <source>
        <dbReference type="HAMAP-Rule" id="MF_00159"/>
    </source>
</evidence>
<evidence type="ECO:0000256" key="5">
    <source>
        <dbReference type="ARBA" id="ARBA00023014"/>
    </source>
</evidence>
<dbReference type="Pfam" id="PF26540">
    <property type="entry name" value="GcpE_C"/>
    <property type="match status" value="1"/>
</dbReference>
<dbReference type="NCBIfam" id="NF001540">
    <property type="entry name" value="PRK00366.1"/>
    <property type="match status" value="1"/>
</dbReference>
<proteinExistence type="inferred from homology"/>
<dbReference type="InterPro" id="IPR058578">
    <property type="entry name" value="IspG_TIM"/>
</dbReference>
<dbReference type="UniPathway" id="UPA00056">
    <property type="reaction ID" value="UER00096"/>
</dbReference>
<dbReference type="PANTHER" id="PTHR30454">
    <property type="entry name" value="4-HYDROXY-3-METHYLBUT-2-EN-1-YL DIPHOSPHATE SYNTHASE"/>
    <property type="match status" value="1"/>
</dbReference>
<keyword evidence="3 7" id="KW-0560">Oxidoreductase</keyword>
<comment type="catalytic activity">
    <reaction evidence="7">
        <text>(2E)-4-hydroxy-3-methylbut-2-enyl diphosphate + oxidized [flavodoxin] + H2O + 2 H(+) = 2-C-methyl-D-erythritol 2,4-cyclic diphosphate + reduced [flavodoxin]</text>
        <dbReference type="Rhea" id="RHEA:43604"/>
        <dbReference type="Rhea" id="RHEA-COMP:10622"/>
        <dbReference type="Rhea" id="RHEA-COMP:10623"/>
        <dbReference type="ChEBI" id="CHEBI:15377"/>
        <dbReference type="ChEBI" id="CHEBI:15378"/>
        <dbReference type="ChEBI" id="CHEBI:57618"/>
        <dbReference type="ChEBI" id="CHEBI:58210"/>
        <dbReference type="ChEBI" id="CHEBI:58483"/>
        <dbReference type="ChEBI" id="CHEBI:128753"/>
        <dbReference type="EC" id="1.17.7.3"/>
    </reaction>
</comment>
<evidence type="ECO:0000256" key="1">
    <source>
        <dbReference type="ARBA" id="ARBA00022485"/>
    </source>
</evidence>
<comment type="pathway">
    <text evidence="7">Isoprenoid biosynthesis; isopentenyl diphosphate biosynthesis via DXP pathway; isopentenyl diphosphate from 1-deoxy-D-xylulose 5-phosphate: step 5/6.</text>
</comment>
<keyword evidence="4 7" id="KW-0408">Iron</keyword>